<accession>A0AA88E357</accession>
<feature type="compositionally biased region" description="Basic and acidic residues" evidence="1">
    <location>
        <begin position="15"/>
        <end position="28"/>
    </location>
</feature>
<dbReference type="AlphaFoldDB" id="A0AA88E357"/>
<comment type="caution">
    <text evidence="2">The sequence shown here is derived from an EMBL/GenBank/DDBJ whole genome shotgun (WGS) entry which is preliminary data.</text>
</comment>
<dbReference type="Proteomes" id="UP001187192">
    <property type="component" value="Unassembled WGS sequence"/>
</dbReference>
<feature type="compositionally biased region" description="Polar residues" evidence="1">
    <location>
        <begin position="1"/>
        <end position="11"/>
    </location>
</feature>
<name>A0AA88E357_FICCA</name>
<organism evidence="2 3">
    <name type="scientific">Ficus carica</name>
    <name type="common">Common fig</name>
    <dbReference type="NCBI Taxonomy" id="3494"/>
    <lineage>
        <taxon>Eukaryota</taxon>
        <taxon>Viridiplantae</taxon>
        <taxon>Streptophyta</taxon>
        <taxon>Embryophyta</taxon>
        <taxon>Tracheophyta</taxon>
        <taxon>Spermatophyta</taxon>
        <taxon>Magnoliopsida</taxon>
        <taxon>eudicotyledons</taxon>
        <taxon>Gunneridae</taxon>
        <taxon>Pentapetalae</taxon>
        <taxon>rosids</taxon>
        <taxon>fabids</taxon>
        <taxon>Rosales</taxon>
        <taxon>Moraceae</taxon>
        <taxon>Ficeae</taxon>
        <taxon>Ficus</taxon>
    </lineage>
</organism>
<evidence type="ECO:0000313" key="2">
    <source>
        <dbReference type="EMBL" id="GMN65041.1"/>
    </source>
</evidence>
<feature type="region of interest" description="Disordered" evidence="1">
    <location>
        <begin position="1"/>
        <end position="36"/>
    </location>
</feature>
<proteinExistence type="predicted"/>
<keyword evidence="3" id="KW-1185">Reference proteome</keyword>
<evidence type="ECO:0000256" key="1">
    <source>
        <dbReference type="SAM" id="MobiDB-lite"/>
    </source>
</evidence>
<sequence>MPSPEMKQSTRGGKGVRDATSRRPEAGNRRSSRSSLVRECGFSPIFVLHETATETKTSTVREFQMFATSRRRRRW</sequence>
<dbReference type="EMBL" id="BTGU01000208">
    <property type="protein sequence ID" value="GMN65041.1"/>
    <property type="molecule type" value="Genomic_DNA"/>
</dbReference>
<evidence type="ECO:0000313" key="3">
    <source>
        <dbReference type="Proteomes" id="UP001187192"/>
    </source>
</evidence>
<reference evidence="2" key="1">
    <citation type="submission" date="2023-07" db="EMBL/GenBank/DDBJ databases">
        <title>draft genome sequence of fig (Ficus carica).</title>
        <authorList>
            <person name="Takahashi T."/>
            <person name="Nishimura K."/>
        </authorList>
    </citation>
    <scope>NUCLEOTIDE SEQUENCE</scope>
</reference>
<gene>
    <name evidence="2" type="ORF">TIFTF001_034110</name>
</gene>
<protein>
    <submittedName>
        <fullName evidence="2">Uncharacterized protein</fullName>
    </submittedName>
</protein>